<dbReference type="VEuPathDB" id="MicrosporidiaDB:THOM_3208"/>
<proteinExistence type="predicted"/>
<name>L7JS69_TRAHO</name>
<dbReference type="AlphaFoldDB" id="L7JS69"/>
<gene>
    <name evidence="1" type="ORF">THOM_3208</name>
</gene>
<reference evidence="1 2" key="1">
    <citation type="journal article" date="2012" name="PLoS Pathog.">
        <title>The genome of the obligate intracellular parasite Trachipleistophora hominis: new insights into microsporidian genome dynamics and reductive evolution.</title>
        <authorList>
            <person name="Heinz E."/>
            <person name="Williams T.A."/>
            <person name="Nakjang S."/>
            <person name="Noel C.J."/>
            <person name="Swan D.C."/>
            <person name="Goldberg A.V."/>
            <person name="Harris S.R."/>
            <person name="Weinmaier T."/>
            <person name="Markert S."/>
            <person name="Becher D."/>
            <person name="Bernhardt J."/>
            <person name="Dagan T."/>
            <person name="Hacker C."/>
            <person name="Lucocq J.M."/>
            <person name="Schweder T."/>
            <person name="Rattei T."/>
            <person name="Hall N."/>
            <person name="Hirt R.P."/>
            <person name="Embley T.M."/>
        </authorList>
    </citation>
    <scope>NUCLEOTIDE SEQUENCE [LARGE SCALE GENOMIC DNA]</scope>
</reference>
<sequence length="99" mass="11754">MKFYLRSTVRDFDKFCSQNPTFCPIYRQTFTTNDETRIVLSKTEGSEIYALCDTEDFDIKDLFEYKFLQDDDNNIVDEGRQTKVKKAKQSSLFNFMKSN</sequence>
<dbReference type="InParanoid" id="L7JS69"/>
<organism evidence="1 2">
    <name type="scientific">Trachipleistophora hominis</name>
    <name type="common">Microsporidian parasite</name>
    <dbReference type="NCBI Taxonomy" id="72359"/>
    <lineage>
        <taxon>Eukaryota</taxon>
        <taxon>Fungi</taxon>
        <taxon>Fungi incertae sedis</taxon>
        <taxon>Microsporidia</taxon>
        <taxon>Pleistophoridae</taxon>
        <taxon>Trachipleistophora</taxon>
    </lineage>
</organism>
<dbReference type="HOGENOM" id="CLU_2322004_0_0_1"/>
<evidence type="ECO:0000313" key="1">
    <source>
        <dbReference type="EMBL" id="ELQ73891.1"/>
    </source>
</evidence>
<evidence type="ECO:0000313" key="2">
    <source>
        <dbReference type="Proteomes" id="UP000011185"/>
    </source>
</evidence>
<accession>L7JS69</accession>
<dbReference type="Proteomes" id="UP000011185">
    <property type="component" value="Unassembled WGS sequence"/>
</dbReference>
<keyword evidence="2" id="KW-1185">Reference proteome</keyword>
<dbReference type="EMBL" id="JH994099">
    <property type="protein sequence ID" value="ELQ73891.1"/>
    <property type="molecule type" value="Genomic_DNA"/>
</dbReference>
<protein>
    <submittedName>
        <fullName evidence="1">Uncharacterized protein</fullName>
    </submittedName>
</protein>